<protein>
    <submittedName>
        <fullName evidence="8">Lipid A biosynthesis acyltransferase</fullName>
    </submittedName>
</protein>
<evidence type="ECO:0000256" key="7">
    <source>
        <dbReference type="SAM" id="MobiDB-lite"/>
    </source>
</evidence>
<organism evidence="8 9">
    <name type="scientific">Cognatiluteimonas weifangensis</name>
    <dbReference type="NCBI Taxonomy" id="2303539"/>
    <lineage>
        <taxon>Bacteria</taxon>
        <taxon>Pseudomonadati</taxon>
        <taxon>Pseudomonadota</taxon>
        <taxon>Gammaproteobacteria</taxon>
        <taxon>Lysobacterales</taxon>
        <taxon>Lysobacteraceae</taxon>
        <taxon>Cognatiluteimonas</taxon>
    </lineage>
</organism>
<evidence type="ECO:0000313" key="9">
    <source>
        <dbReference type="Proteomes" id="UP000262917"/>
    </source>
</evidence>
<comment type="subcellular location">
    <subcellularLocation>
        <location evidence="1">Cell inner membrane</location>
    </subcellularLocation>
</comment>
<keyword evidence="3" id="KW-0997">Cell inner membrane</keyword>
<evidence type="ECO:0000256" key="4">
    <source>
        <dbReference type="ARBA" id="ARBA00022679"/>
    </source>
</evidence>
<proteinExistence type="predicted"/>
<dbReference type="PANTHER" id="PTHR30606">
    <property type="entry name" value="LIPID A BIOSYNTHESIS LAUROYL ACYLTRANSFERASE"/>
    <property type="match status" value="1"/>
</dbReference>
<reference evidence="8 9" key="1">
    <citation type="submission" date="2018-08" db="EMBL/GenBank/DDBJ databases">
        <title>Lysobacter weifangensis sp. nov., a new member of the family 'Xanthomonadaceae', isolated from soil in a farmland.</title>
        <authorList>
            <person name="Zhao H."/>
        </authorList>
    </citation>
    <scope>NUCLEOTIDE SEQUENCE [LARGE SCALE GENOMIC DNA]</scope>
    <source>
        <strain evidence="8 9">WF-2</strain>
    </source>
</reference>
<dbReference type="GO" id="GO:0009247">
    <property type="term" value="P:glycolipid biosynthetic process"/>
    <property type="evidence" value="ECO:0007669"/>
    <property type="project" value="UniProtKB-ARBA"/>
</dbReference>
<dbReference type="GO" id="GO:0005886">
    <property type="term" value="C:plasma membrane"/>
    <property type="evidence" value="ECO:0007669"/>
    <property type="project" value="UniProtKB-SubCell"/>
</dbReference>
<keyword evidence="9" id="KW-1185">Reference proteome</keyword>
<keyword evidence="6 8" id="KW-0012">Acyltransferase</keyword>
<dbReference type="AlphaFoldDB" id="A0A372DR18"/>
<gene>
    <name evidence="8" type="ORF">D0Y53_02370</name>
</gene>
<evidence type="ECO:0000313" key="8">
    <source>
        <dbReference type="EMBL" id="RFP61924.1"/>
    </source>
</evidence>
<dbReference type="EMBL" id="QVPD01000002">
    <property type="protein sequence ID" value="RFP61924.1"/>
    <property type="molecule type" value="Genomic_DNA"/>
</dbReference>
<keyword evidence="4 8" id="KW-0808">Transferase</keyword>
<evidence type="ECO:0000256" key="1">
    <source>
        <dbReference type="ARBA" id="ARBA00004533"/>
    </source>
</evidence>
<keyword evidence="5" id="KW-0472">Membrane</keyword>
<comment type="caution">
    <text evidence="8">The sequence shown here is derived from an EMBL/GenBank/DDBJ whole genome shotgun (WGS) entry which is preliminary data.</text>
</comment>
<evidence type="ECO:0000256" key="3">
    <source>
        <dbReference type="ARBA" id="ARBA00022519"/>
    </source>
</evidence>
<dbReference type="CDD" id="cd07984">
    <property type="entry name" value="LPLAT_LABLAT-like"/>
    <property type="match status" value="1"/>
</dbReference>
<dbReference type="GO" id="GO:0016746">
    <property type="term" value="F:acyltransferase activity"/>
    <property type="evidence" value="ECO:0007669"/>
    <property type="project" value="UniProtKB-KW"/>
</dbReference>
<evidence type="ECO:0000256" key="6">
    <source>
        <dbReference type="ARBA" id="ARBA00023315"/>
    </source>
</evidence>
<keyword evidence="2" id="KW-1003">Cell membrane</keyword>
<feature type="region of interest" description="Disordered" evidence="7">
    <location>
        <begin position="47"/>
        <end position="66"/>
    </location>
</feature>
<dbReference type="Pfam" id="PF03279">
    <property type="entry name" value="Lip_A_acyltrans"/>
    <property type="match status" value="1"/>
</dbReference>
<dbReference type="Proteomes" id="UP000262917">
    <property type="component" value="Unassembled WGS sequence"/>
</dbReference>
<dbReference type="InterPro" id="IPR004960">
    <property type="entry name" value="LipA_acyltrans"/>
</dbReference>
<name>A0A372DR18_9GAMM</name>
<sequence>MARLALRRCAGARAGAAGAAGAGGHGVSAQHPPGVLFDVLGRADPAAGGPVRRQPAGARQRSRRRRIVTAAPSPRCRLLTPANWLAARVARLPQPWLLRLGAVSTWLLAPLLGRRRRYARRNLALCFPELDAHAQRRLLRATLRATVTGVLESLRAWFAPAAALRGLVAVEGLEHLAAARADGRGVLLLTGHMPHLELGGRLLSETLGAPIDIVVRHNNRACLERFIDAARRRAFAATIGKKDVRGLLRALSQGRLVAYAGDQDFSYQHAFVPFFGVPAATLAAIPQLAARGNASVLPYWCQREADGRYRLRIGPPWRGWPSGDAAADAARYMAELERVVRRHPEQYLWVHRRFKTRPPGQPDLYA</sequence>
<accession>A0A372DR18</accession>
<evidence type="ECO:0000256" key="2">
    <source>
        <dbReference type="ARBA" id="ARBA00022475"/>
    </source>
</evidence>
<evidence type="ECO:0000256" key="5">
    <source>
        <dbReference type="ARBA" id="ARBA00023136"/>
    </source>
</evidence>
<dbReference type="PANTHER" id="PTHR30606:SF9">
    <property type="entry name" value="LIPID A BIOSYNTHESIS LAUROYLTRANSFERASE"/>
    <property type="match status" value="1"/>
</dbReference>